<dbReference type="GO" id="GO:1900376">
    <property type="term" value="P:regulation of secondary metabolite biosynthetic process"/>
    <property type="evidence" value="ECO:0007669"/>
    <property type="project" value="TreeGrafter"/>
</dbReference>
<dbReference type="GO" id="GO:0003700">
    <property type="term" value="F:DNA-binding transcription factor activity"/>
    <property type="evidence" value="ECO:0007669"/>
    <property type="project" value="InterPro"/>
</dbReference>
<evidence type="ECO:0000313" key="13">
    <source>
        <dbReference type="EMBL" id="OPC65309.1"/>
    </source>
</evidence>
<comment type="cofactor">
    <cofactor evidence="12">
        <name>Mn(2+)</name>
        <dbReference type="ChEBI" id="CHEBI:29035"/>
    </cofactor>
    <cofactor evidence="12">
        <name>Fe(2+)</name>
        <dbReference type="ChEBI" id="CHEBI:29033"/>
    </cofactor>
    <text evidence="12">Binds 1 Mn(2+) or Fe(2+) ion per subunit.</text>
</comment>
<reference evidence="13 14" key="1">
    <citation type="submission" date="2016-06" db="EMBL/GenBank/DDBJ databases">
        <title>Revisiting the taxonomy of the Elizabethkingia Genus based on Whole-Genome Sequencing, Optical Mapping, and MALDI-TOF.</title>
        <authorList>
            <person name="Nicholson A.C."/>
        </authorList>
    </citation>
    <scope>NUCLEOTIDE SEQUENCE [LARGE SCALE GENOMIC DNA]</scope>
    <source>
        <strain evidence="13 14">G4070</strain>
    </source>
</reference>
<dbReference type="InterPro" id="IPR036388">
    <property type="entry name" value="WH-like_DNA-bd_sf"/>
</dbReference>
<evidence type="ECO:0000313" key="14">
    <source>
        <dbReference type="Proteomes" id="UP000190813"/>
    </source>
</evidence>
<keyword evidence="6" id="KW-0678">Repressor</keyword>
<evidence type="ECO:0000256" key="6">
    <source>
        <dbReference type="ARBA" id="ARBA00022491"/>
    </source>
</evidence>
<dbReference type="GO" id="GO:0045892">
    <property type="term" value="P:negative regulation of DNA-templated transcription"/>
    <property type="evidence" value="ECO:0007669"/>
    <property type="project" value="TreeGrafter"/>
</dbReference>
<keyword evidence="7 12" id="KW-0479">Metal-binding</keyword>
<evidence type="ECO:0000256" key="4">
    <source>
        <dbReference type="ARBA" id="ARBA00020910"/>
    </source>
</evidence>
<keyword evidence="8" id="KW-0862">Zinc</keyword>
<evidence type="ECO:0000256" key="11">
    <source>
        <dbReference type="ARBA" id="ARBA00023163"/>
    </source>
</evidence>
<dbReference type="GO" id="GO:0005829">
    <property type="term" value="C:cytosol"/>
    <property type="evidence" value="ECO:0007669"/>
    <property type="project" value="TreeGrafter"/>
</dbReference>
<dbReference type="InterPro" id="IPR043135">
    <property type="entry name" value="Fur_C"/>
</dbReference>
<comment type="subunit">
    <text evidence="3">Homodimer.</text>
</comment>
<dbReference type="SUPFAM" id="SSF46785">
    <property type="entry name" value="Winged helix' DNA-binding domain"/>
    <property type="match status" value="1"/>
</dbReference>
<comment type="subcellular location">
    <subcellularLocation>
        <location evidence="1">Cytoplasm</location>
    </subcellularLocation>
</comment>
<evidence type="ECO:0000256" key="12">
    <source>
        <dbReference type="PIRSR" id="PIRSR602481-2"/>
    </source>
</evidence>
<feature type="binding site" evidence="12">
    <location>
        <position position="148"/>
    </location>
    <ligand>
        <name>Fe cation</name>
        <dbReference type="ChEBI" id="CHEBI:24875"/>
    </ligand>
</feature>
<evidence type="ECO:0000256" key="5">
    <source>
        <dbReference type="ARBA" id="ARBA00022490"/>
    </source>
</evidence>
<dbReference type="EMBL" id="MAHX01000015">
    <property type="protein sequence ID" value="OPC65309.1"/>
    <property type="molecule type" value="Genomic_DNA"/>
</dbReference>
<keyword evidence="11" id="KW-0804">Transcription</keyword>
<evidence type="ECO:0000256" key="8">
    <source>
        <dbReference type="ARBA" id="ARBA00022833"/>
    </source>
</evidence>
<accession>A0A1T3MLL7</accession>
<dbReference type="Gene3D" id="1.10.10.10">
    <property type="entry name" value="Winged helix-like DNA-binding domain superfamily/Winged helix DNA-binding domain"/>
    <property type="match status" value="1"/>
</dbReference>
<evidence type="ECO:0000256" key="1">
    <source>
        <dbReference type="ARBA" id="ARBA00004496"/>
    </source>
</evidence>
<comment type="similarity">
    <text evidence="2">Belongs to the Fur family.</text>
</comment>
<dbReference type="CDD" id="cd07153">
    <property type="entry name" value="Fur_like"/>
    <property type="match status" value="1"/>
</dbReference>
<dbReference type="PANTHER" id="PTHR33202">
    <property type="entry name" value="ZINC UPTAKE REGULATION PROTEIN"/>
    <property type="match status" value="1"/>
</dbReference>
<evidence type="ECO:0000256" key="3">
    <source>
        <dbReference type="ARBA" id="ARBA00011738"/>
    </source>
</evidence>
<keyword evidence="14" id="KW-1185">Reference proteome</keyword>
<dbReference type="PANTHER" id="PTHR33202:SF2">
    <property type="entry name" value="FERRIC UPTAKE REGULATION PROTEIN"/>
    <property type="match status" value="1"/>
</dbReference>
<dbReference type="GO" id="GO:0008270">
    <property type="term" value="F:zinc ion binding"/>
    <property type="evidence" value="ECO:0007669"/>
    <property type="project" value="TreeGrafter"/>
</dbReference>
<keyword evidence="10" id="KW-0238">DNA-binding</keyword>
<dbReference type="Pfam" id="PF01475">
    <property type="entry name" value="FUR"/>
    <property type="match status" value="1"/>
</dbReference>
<keyword evidence="12" id="KW-0408">Iron</keyword>
<dbReference type="GO" id="GO:0000976">
    <property type="term" value="F:transcription cis-regulatory region binding"/>
    <property type="evidence" value="ECO:0007669"/>
    <property type="project" value="TreeGrafter"/>
</dbReference>
<dbReference type="InterPro" id="IPR036390">
    <property type="entry name" value="WH_DNA-bd_sf"/>
</dbReference>
<keyword evidence="9" id="KW-0805">Transcription regulation</keyword>
<organism evidence="13 14">
    <name type="scientific">Elizabethkingia occulta</name>
    <dbReference type="NCBI Taxonomy" id="1867263"/>
    <lineage>
        <taxon>Bacteria</taxon>
        <taxon>Pseudomonadati</taxon>
        <taxon>Bacteroidota</taxon>
        <taxon>Flavobacteriia</taxon>
        <taxon>Flavobacteriales</taxon>
        <taxon>Weeksellaceae</taxon>
        <taxon>Elizabethkingia</taxon>
    </lineage>
</organism>
<dbReference type="GeneID" id="56685548"/>
<dbReference type="Gene3D" id="3.30.1490.190">
    <property type="match status" value="1"/>
</dbReference>
<gene>
    <name evidence="13" type="ORF">BAZ10_04605</name>
</gene>
<dbReference type="RefSeq" id="WP_009094261.1">
    <property type="nucleotide sequence ID" value="NZ_CBCSBR010000002.1"/>
</dbReference>
<evidence type="ECO:0000256" key="2">
    <source>
        <dbReference type="ARBA" id="ARBA00007957"/>
    </source>
</evidence>
<dbReference type="Proteomes" id="UP000190813">
    <property type="component" value="Unassembled WGS sequence"/>
</dbReference>
<protein>
    <recommendedName>
        <fullName evidence="4">Ferric uptake regulation protein</fullName>
    </recommendedName>
</protein>
<dbReference type="AlphaFoldDB" id="A0A1T3MLL7"/>
<sequence>MMDQKQKEKNIETVKSVLKQYLQDKGYRNTPERYAIIEEIYNLDHHFNVDDLYLLMIQKKYQVSKATIYNTIEIFLDAGLIRKHQFGEKTLTSSSYEKSYFDKQHDHLVVYKPGSDKEIDEIIEFCDPRIQGIKEAIENAFGVSIDSHSLYFYGYKKDN</sequence>
<evidence type="ECO:0000256" key="9">
    <source>
        <dbReference type="ARBA" id="ARBA00023015"/>
    </source>
</evidence>
<name>A0A1T3MLL7_9FLAO</name>
<proteinExistence type="inferred from homology"/>
<dbReference type="InterPro" id="IPR002481">
    <property type="entry name" value="FUR"/>
</dbReference>
<evidence type="ECO:0000256" key="10">
    <source>
        <dbReference type="ARBA" id="ARBA00023125"/>
    </source>
</evidence>
<keyword evidence="5" id="KW-0963">Cytoplasm</keyword>
<comment type="caution">
    <text evidence="13">The sequence shown here is derived from an EMBL/GenBank/DDBJ whole genome shotgun (WGS) entry which is preliminary data.</text>
</comment>
<evidence type="ECO:0000256" key="7">
    <source>
        <dbReference type="ARBA" id="ARBA00022723"/>
    </source>
</evidence>
<feature type="binding site" evidence="12">
    <location>
        <position position="106"/>
    </location>
    <ligand>
        <name>Fe cation</name>
        <dbReference type="ChEBI" id="CHEBI:24875"/>
    </ligand>
</feature>